<comment type="caution">
    <text evidence="4">The sequence shown here is derived from an EMBL/GenBank/DDBJ whole genome shotgun (WGS) entry which is preliminary data.</text>
</comment>
<dbReference type="Pfam" id="PF01979">
    <property type="entry name" value="Amidohydro_1"/>
    <property type="match status" value="1"/>
</dbReference>
<dbReference type="RefSeq" id="WP_101252730.1">
    <property type="nucleotide sequence ID" value="NZ_PIUM01000032.1"/>
</dbReference>
<dbReference type="InterPro" id="IPR011059">
    <property type="entry name" value="Metal-dep_hydrolase_composite"/>
</dbReference>
<dbReference type="PANTHER" id="PTHR43794:SF11">
    <property type="entry name" value="AMIDOHYDROLASE-RELATED DOMAIN-CONTAINING PROTEIN"/>
    <property type="match status" value="1"/>
</dbReference>
<dbReference type="Proteomes" id="UP000233293">
    <property type="component" value="Unassembled WGS sequence"/>
</dbReference>
<feature type="domain" description="Amidohydrolase-related" evidence="3">
    <location>
        <begin position="53"/>
        <end position="432"/>
    </location>
</feature>
<proteinExistence type="inferred from homology"/>
<keyword evidence="2" id="KW-0378">Hydrolase</keyword>
<dbReference type="InterPro" id="IPR050287">
    <property type="entry name" value="MTA/SAH_deaminase"/>
</dbReference>
<organism evidence="4 5">
    <name type="scientific">Telmatospirillum siberiense</name>
    <dbReference type="NCBI Taxonomy" id="382514"/>
    <lineage>
        <taxon>Bacteria</taxon>
        <taxon>Pseudomonadati</taxon>
        <taxon>Pseudomonadota</taxon>
        <taxon>Alphaproteobacteria</taxon>
        <taxon>Rhodospirillales</taxon>
        <taxon>Rhodospirillaceae</taxon>
        <taxon>Telmatospirillum</taxon>
    </lineage>
</organism>
<dbReference type="GO" id="GO:0016810">
    <property type="term" value="F:hydrolase activity, acting on carbon-nitrogen (but not peptide) bonds"/>
    <property type="evidence" value="ECO:0007669"/>
    <property type="project" value="InterPro"/>
</dbReference>
<evidence type="ECO:0000256" key="1">
    <source>
        <dbReference type="ARBA" id="ARBA00006745"/>
    </source>
</evidence>
<reference evidence="5" key="1">
    <citation type="submission" date="2017-12" db="EMBL/GenBank/DDBJ databases">
        <title>Draft genome sequence of Telmatospirillum siberiense 26-4b1T, an acidotolerant peatland alphaproteobacterium potentially involved in sulfur cycling.</title>
        <authorList>
            <person name="Hausmann B."/>
            <person name="Pjevac P."/>
            <person name="Schreck K."/>
            <person name="Herbold C.W."/>
            <person name="Daims H."/>
            <person name="Wagner M."/>
            <person name="Pester M."/>
            <person name="Loy A."/>
        </authorList>
    </citation>
    <scope>NUCLEOTIDE SEQUENCE [LARGE SCALE GENOMIC DNA]</scope>
    <source>
        <strain evidence="5">26-4b1</strain>
    </source>
</reference>
<dbReference type="EMBL" id="PIUM01000032">
    <property type="protein sequence ID" value="PKU22406.1"/>
    <property type="molecule type" value="Genomic_DNA"/>
</dbReference>
<sequence>MNGSDPPVLFVERMLAQPGHAPASGPVAIRWRNGRIASIEPVGEVPAEAAGLIALPAPVNAHDHGRGVRTLSFGAADEMLESWLVLLAREPKVDPYLRAAVAFARMVEGGVCAANHCHNTQVSAELLAEAEGVSRAARDVGLRVAFAVPFIGRNQVVYGDWQALLDKLEPADREMVTARLGKGRSLAEGLALTEAIAAFEHEFFQVQYGPVGPQWVDDATLSAIARASARTGRRVHMHLLETRYQREWADHAYPAGLIAHLDALGLLSPRLTLAHGVWLTRDESAVLARRGVCLSVNTSSNLRLRSGRAPVEDFCGVGLDFGLGLDGMSFDDDEDMLREMRLFWHLQQGVCDAEILDPAHLFDAAAVVGRRSVVGQDGGGYLAEGAPADLIVLDMADMAGDSLVRDGDPLAFLLTRMSKRHIRRLIVGGRTVVRDGRCVSVDRAQLEHALRASALESTAFAEGGLSRLQEGVRAFYRCGCHGGVGMTPSPSTR</sequence>
<dbReference type="SUPFAM" id="SSF51338">
    <property type="entry name" value="Composite domain of metallo-dependent hydrolases"/>
    <property type="match status" value="1"/>
</dbReference>
<dbReference type="SUPFAM" id="SSF51556">
    <property type="entry name" value="Metallo-dependent hydrolases"/>
    <property type="match status" value="1"/>
</dbReference>
<evidence type="ECO:0000313" key="5">
    <source>
        <dbReference type="Proteomes" id="UP000233293"/>
    </source>
</evidence>
<accession>A0A2N3PPT2</accession>
<dbReference type="PANTHER" id="PTHR43794">
    <property type="entry name" value="AMINOHYDROLASE SSNA-RELATED"/>
    <property type="match status" value="1"/>
</dbReference>
<dbReference type="Gene3D" id="3.20.20.140">
    <property type="entry name" value="Metal-dependent hydrolases"/>
    <property type="match status" value="1"/>
</dbReference>
<name>A0A2N3PPT2_9PROT</name>
<evidence type="ECO:0000259" key="3">
    <source>
        <dbReference type="Pfam" id="PF01979"/>
    </source>
</evidence>
<keyword evidence="5" id="KW-1185">Reference proteome</keyword>
<evidence type="ECO:0000313" key="4">
    <source>
        <dbReference type="EMBL" id="PKU22406.1"/>
    </source>
</evidence>
<protein>
    <submittedName>
        <fullName evidence="4">Cytosine deaminase</fullName>
    </submittedName>
</protein>
<gene>
    <name evidence="4" type="ORF">CWS72_21625</name>
</gene>
<comment type="similarity">
    <text evidence="1">Belongs to the metallo-dependent hydrolases superfamily. ATZ/TRZ family.</text>
</comment>
<dbReference type="InterPro" id="IPR006680">
    <property type="entry name" value="Amidohydro-rel"/>
</dbReference>
<dbReference type="AlphaFoldDB" id="A0A2N3PPT2"/>
<dbReference type="InterPro" id="IPR032466">
    <property type="entry name" value="Metal_Hydrolase"/>
</dbReference>
<dbReference type="OrthoDB" id="9796020at2"/>
<evidence type="ECO:0000256" key="2">
    <source>
        <dbReference type="ARBA" id="ARBA00022801"/>
    </source>
</evidence>